<keyword evidence="4 10" id="KW-0699">rRNA-binding</keyword>
<dbReference type="PROSITE" id="PS50936">
    <property type="entry name" value="ENGC_GTPASE"/>
    <property type="match status" value="1"/>
</dbReference>
<dbReference type="KEGG" id="mff:MFFC18_51150"/>
<keyword evidence="7 10" id="KW-0862">Zinc</keyword>
<dbReference type="EMBL" id="CP042912">
    <property type="protein sequence ID" value="QEG25191.1"/>
    <property type="molecule type" value="Genomic_DNA"/>
</dbReference>
<feature type="region of interest" description="Disordered" evidence="11">
    <location>
        <begin position="315"/>
        <end position="334"/>
    </location>
</feature>
<comment type="subcellular location">
    <subcellularLocation>
        <location evidence="10">Cytoplasm</location>
    </subcellularLocation>
</comment>
<feature type="binding site" evidence="10">
    <location>
        <begin position="194"/>
        <end position="202"/>
    </location>
    <ligand>
        <name>GTP</name>
        <dbReference type="ChEBI" id="CHEBI:37565"/>
    </ligand>
</feature>
<keyword evidence="15" id="KW-1185">Reference proteome</keyword>
<protein>
    <recommendedName>
        <fullName evidence="10">Small ribosomal subunit biogenesis GTPase RsgA</fullName>
        <ecNumber evidence="10">3.6.1.-</ecNumber>
    </recommendedName>
</protein>
<dbReference type="PANTHER" id="PTHR32120:SF10">
    <property type="entry name" value="SMALL RIBOSOMAL SUBUNIT BIOGENESIS GTPASE RSGA"/>
    <property type="match status" value="1"/>
</dbReference>
<dbReference type="Gene3D" id="1.10.40.50">
    <property type="entry name" value="Probable gtpase engc, domain 3"/>
    <property type="match status" value="1"/>
</dbReference>
<dbReference type="GO" id="GO:0005737">
    <property type="term" value="C:cytoplasm"/>
    <property type="evidence" value="ECO:0007669"/>
    <property type="project" value="UniProtKB-SubCell"/>
</dbReference>
<feature type="binding site" evidence="10">
    <location>
        <position position="281"/>
    </location>
    <ligand>
        <name>Zn(2+)</name>
        <dbReference type="ChEBI" id="CHEBI:29105"/>
    </ligand>
</feature>
<comment type="similarity">
    <text evidence="10">Belongs to the TRAFAC class YlqF/YawG GTPase family. RsgA subfamily.</text>
</comment>
<feature type="compositionally biased region" description="Basic and acidic residues" evidence="11">
    <location>
        <begin position="321"/>
        <end position="330"/>
    </location>
</feature>
<evidence type="ECO:0000256" key="8">
    <source>
        <dbReference type="ARBA" id="ARBA00022884"/>
    </source>
</evidence>
<dbReference type="CDD" id="cd01854">
    <property type="entry name" value="YjeQ_EngC"/>
    <property type="match status" value="1"/>
</dbReference>
<dbReference type="GO" id="GO:0046872">
    <property type="term" value="F:metal ion binding"/>
    <property type="evidence" value="ECO:0007669"/>
    <property type="project" value="UniProtKB-KW"/>
</dbReference>
<name>A0A5B9PRQ1_9BACT</name>
<feature type="binding site" evidence="10">
    <location>
        <position position="287"/>
    </location>
    <ligand>
        <name>Zn(2+)</name>
        <dbReference type="ChEBI" id="CHEBI:29105"/>
    </ligand>
</feature>
<dbReference type="GO" id="GO:0005525">
    <property type="term" value="F:GTP binding"/>
    <property type="evidence" value="ECO:0007669"/>
    <property type="project" value="UniProtKB-UniRule"/>
</dbReference>
<evidence type="ECO:0000256" key="5">
    <source>
        <dbReference type="ARBA" id="ARBA00022741"/>
    </source>
</evidence>
<feature type="domain" description="CP-type G" evidence="13">
    <location>
        <begin position="93"/>
        <end position="251"/>
    </location>
</feature>
<evidence type="ECO:0000259" key="12">
    <source>
        <dbReference type="PROSITE" id="PS50936"/>
    </source>
</evidence>
<dbReference type="PANTHER" id="PTHR32120">
    <property type="entry name" value="SMALL RIBOSOMAL SUBUNIT BIOGENESIS GTPASE RSGA"/>
    <property type="match status" value="1"/>
</dbReference>
<dbReference type="NCBIfam" id="TIGR00157">
    <property type="entry name" value="ribosome small subunit-dependent GTPase A"/>
    <property type="match status" value="1"/>
</dbReference>
<evidence type="ECO:0000256" key="2">
    <source>
        <dbReference type="ARBA" id="ARBA00022517"/>
    </source>
</evidence>
<dbReference type="InterPro" id="IPR030378">
    <property type="entry name" value="G_CP_dom"/>
</dbReference>
<dbReference type="OrthoDB" id="9809485at2"/>
<dbReference type="HAMAP" id="MF_01820">
    <property type="entry name" value="GTPase_RsgA"/>
    <property type="match status" value="1"/>
</dbReference>
<feature type="binding site" evidence="10">
    <location>
        <position position="279"/>
    </location>
    <ligand>
        <name>Zn(2+)</name>
        <dbReference type="ChEBI" id="CHEBI:29105"/>
    </ligand>
</feature>
<evidence type="ECO:0000313" key="15">
    <source>
        <dbReference type="Proteomes" id="UP000322214"/>
    </source>
</evidence>
<feature type="domain" description="EngC GTPase" evidence="12">
    <location>
        <begin position="103"/>
        <end position="249"/>
    </location>
</feature>
<evidence type="ECO:0000313" key="14">
    <source>
        <dbReference type="EMBL" id="QEG25191.1"/>
    </source>
</evidence>
<comment type="function">
    <text evidence="10">One of several proteins that assist in the late maturation steps of the functional core of the 30S ribosomal subunit. Helps release RbfA from mature subunits. May play a role in the assembly of ribosomal proteins into the subunit. Circularly permuted GTPase that catalyzes slow GTP hydrolysis, GTPase activity is stimulated by the 30S ribosomal subunit.</text>
</comment>
<dbReference type="STRING" id="980251.GCA_001642875_03848"/>
<keyword evidence="1 10" id="KW-0963">Cytoplasm</keyword>
<reference evidence="14 15" key="1">
    <citation type="submission" date="2019-08" db="EMBL/GenBank/DDBJ databases">
        <title>Deep-cultivation of Planctomycetes and their phenomic and genomic characterization uncovers novel biology.</title>
        <authorList>
            <person name="Wiegand S."/>
            <person name="Jogler M."/>
            <person name="Boedeker C."/>
            <person name="Pinto D."/>
            <person name="Vollmers J."/>
            <person name="Rivas-Marin E."/>
            <person name="Kohn T."/>
            <person name="Peeters S.H."/>
            <person name="Heuer A."/>
            <person name="Rast P."/>
            <person name="Oberbeckmann S."/>
            <person name="Bunk B."/>
            <person name="Jeske O."/>
            <person name="Meyerdierks A."/>
            <person name="Storesund J.E."/>
            <person name="Kallscheuer N."/>
            <person name="Luecker S."/>
            <person name="Lage O.M."/>
            <person name="Pohl T."/>
            <person name="Merkel B.J."/>
            <person name="Hornburger P."/>
            <person name="Mueller R.-W."/>
            <person name="Bruemmer F."/>
            <person name="Labrenz M."/>
            <person name="Spormann A.M."/>
            <person name="Op den Camp H."/>
            <person name="Overmann J."/>
            <person name="Amann R."/>
            <person name="Jetten M.S.M."/>
            <person name="Mascher T."/>
            <person name="Medema M.H."/>
            <person name="Devos D.P."/>
            <person name="Kaster A.-K."/>
            <person name="Ovreas L."/>
            <person name="Rohde M."/>
            <person name="Galperin M.Y."/>
            <person name="Jogler C."/>
        </authorList>
    </citation>
    <scope>NUCLEOTIDE SEQUENCE [LARGE SCALE GENOMIC DNA]</scope>
    <source>
        <strain evidence="14 15">FC18</strain>
    </source>
</reference>
<dbReference type="Pfam" id="PF03193">
    <property type="entry name" value="RsgA_GTPase"/>
    <property type="match status" value="1"/>
</dbReference>
<dbReference type="GO" id="GO:0003924">
    <property type="term" value="F:GTPase activity"/>
    <property type="evidence" value="ECO:0007669"/>
    <property type="project" value="UniProtKB-UniRule"/>
</dbReference>
<evidence type="ECO:0000256" key="6">
    <source>
        <dbReference type="ARBA" id="ARBA00022801"/>
    </source>
</evidence>
<dbReference type="GO" id="GO:0042274">
    <property type="term" value="P:ribosomal small subunit biogenesis"/>
    <property type="evidence" value="ECO:0007669"/>
    <property type="project" value="UniProtKB-UniRule"/>
</dbReference>
<evidence type="ECO:0000256" key="10">
    <source>
        <dbReference type="HAMAP-Rule" id="MF_01820"/>
    </source>
</evidence>
<evidence type="ECO:0000256" key="4">
    <source>
        <dbReference type="ARBA" id="ARBA00022730"/>
    </source>
</evidence>
<comment type="subunit">
    <text evidence="10">Monomer. Associates with 30S ribosomal subunit, binds 16S rRNA.</text>
</comment>
<dbReference type="PROSITE" id="PS51721">
    <property type="entry name" value="G_CP"/>
    <property type="match status" value="1"/>
</dbReference>
<keyword evidence="6 10" id="KW-0378">Hydrolase</keyword>
<evidence type="ECO:0000256" key="3">
    <source>
        <dbReference type="ARBA" id="ARBA00022723"/>
    </source>
</evidence>
<dbReference type="GO" id="GO:0019843">
    <property type="term" value="F:rRNA binding"/>
    <property type="evidence" value="ECO:0007669"/>
    <property type="project" value="UniProtKB-KW"/>
</dbReference>
<keyword evidence="8 10" id="KW-0694">RNA-binding</keyword>
<keyword evidence="5 10" id="KW-0547">Nucleotide-binding</keyword>
<gene>
    <name evidence="14" type="primary">rsgA_2</name>
    <name evidence="10" type="synonym">rsgA</name>
    <name evidence="14" type="ORF">MFFC18_51150</name>
</gene>
<keyword evidence="3 10" id="KW-0479">Metal-binding</keyword>
<feature type="binding site" evidence="10">
    <location>
        <position position="274"/>
    </location>
    <ligand>
        <name>Zn(2+)</name>
        <dbReference type="ChEBI" id="CHEBI:29105"/>
    </ligand>
</feature>
<keyword evidence="2 10" id="KW-0690">Ribosome biogenesis</keyword>
<evidence type="ECO:0000256" key="11">
    <source>
        <dbReference type="SAM" id="MobiDB-lite"/>
    </source>
</evidence>
<evidence type="ECO:0000259" key="13">
    <source>
        <dbReference type="PROSITE" id="PS51721"/>
    </source>
</evidence>
<evidence type="ECO:0000256" key="1">
    <source>
        <dbReference type="ARBA" id="ARBA00022490"/>
    </source>
</evidence>
<dbReference type="RefSeq" id="WP_075085843.1">
    <property type="nucleotide sequence ID" value="NZ_CP042912.1"/>
</dbReference>
<dbReference type="EC" id="3.6.1.-" evidence="10"/>
<dbReference type="SUPFAM" id="SSF52540">
    <property type="entry name" value="P-loop containing nucleoside triphosphate hydrolases"/>
    <property type="match status" value="1"/>
</dbReference>
<proteinExistence type="inferred from homology"/>
<comment type="cofactor">
    <cofactor evidence="10">
        <name>Zn(2+)</name>
        <dbReference type="ChEBI" id="CHEBI:29105"/>
    </cofactor>
    <text evidence="10">Binds 1 zinc ion per subunit.</text>
</comment>
<dbReference type="AlphaFoldDB" id="A0A5B9PRQ1"/>
<evidence type="ECO:0000256" key="7">
    <source>
        <dbReference type="ARBA" id="ARBA00022833"/>
    </source>
</evidence>
<dbReference type="Proteomes" id="UP000322214">
    <property type="component" value="Chromosome"/>
</dbReference>
<dbReference type="InterPro" id="IPR027417">
    <property type="entry name" value="P-loop_NTPase"/>
</dbReference>
<evidence type="ECO:0000256" key="9">
    <source>
        <dbReference type="ARBA" id="ARBA00023134"/>
    </source>
</evidence>
<feature type="binding site" evidence="10">
    <location>
        <begin position="142"/>
        <end position="145"/>
    </location>
    <ligand>
        <name>GTP</name>
        <dbReference type="ChEBI" id="CHEBI:37565"/>
    </ligand>
</feature>
<dbReference type="InterPro" id="IPR004881">
    <property type="entry name" value="Ribosome_biogen_GTPase_RsgA"/>
</dbReference>
<sequence length="347" mass="37844">MSYEQLRGIGWNPFFEQQVSVEESSNGLIVRVSAHHGSQILMLGIDGEFAVPVQLAESAGEVAVGDWLIVNAQDHRAIRRLDRQTLLHRKAAGEEVKAQLIASNIDTIFIVSSCNDDFNLSRIERYLALSLQANINPVVVLTKADLNDRAAECRREAEQLHPGLLVEALDARDPEQAEVLVDWCGPGKTVALLGSSGVGKSTLANALGVGGLATAGIREHDAKGRHTTTARSLHLLPSGGVLIDNPGIRELQLPACEEGIADLFEDILEVAQQCRFRNCSHEGDDGCAIAAAVESGELEQRRFTSFMKLRAEQARNSQSLAERHQREKATGKMYKSIIAAKKKRRGE</sequence>
<dbReference type="Gene3D" id="3.40.50.300">
    <property type="entry name" value="P-loop containing nucleotide triphosphate hydrolases"/>
    <property type="match status" value="1"/>
</dbReference>
<accession>A0A5B9PRQ1</accession>
<dbReference type="InterPro" id="IPR010914">
    <property type="entry name" value="RsgA_GTPase_dom"/>
</dbReference>
<organism evidence="14 15">
    <name type="scientific">Mariniblastus fucicola</name>
    <dbReference type="NCBI Taxonomy" id="980251"/>
    <lineage>
        <taxon>Bacteria</taxon>
        <taxon>Pseudomonadati</taxon>
        <taxon>Planctomycetota</taxon>
        <taxon>Planctomycetia</taxon>
        <taxon>Pirellulales</taxon>
        <taxon>Pirellulaceae</taxon>
        <taxon>Mariniblastus</taxon>
    </lineage>
</organism>
<keyword evidence="9 10" id="KW-0342">GTP-binding</keyword>